<dbReference type="EMBL" id="CP155571">
    <property type="protein sequence ID" value="XFO74543.1"/>
    <property type="molecule type" value="Genomic_DNA"/>
</dbReference>
<keyword evidence="5" id="KW-1185">Reference proteome</keyword>
<protein>
    <recommendedName>
        <fullName evidence="3">Response regulatory domain-containing protein</fullName>
    </recommendedName>
</protein>
<evidence type="ECO:0000259" key="3">
    <source>
        <dbReference type="PROSITE" id="PS50110"/>
    </source>
</evidence>
<dbReference type="Pfam" id="PF00072">
    <property type="entry name" value="Response_reg"/>
    <property type="match status" value="1"/>
</dbReference>
<dbReference type="CDD" id="cd00156">
    <property type="entry name" value="REC"/>
    <property type="match status" value="1"/>
</dbReference>
<accession>A0ABZ3J877</accession>
<dbReference type="SMART" id="SM00448">
    <property type="entry name" value="REC"/>
    <property type="match status" value="1"/>
</dbReference>
<dbReference type="PANTHER" id="PTHR44591:SF3">
    <property type="entry name" value="RESPONSE REGULATORY DOMAIN-CONTAINING PROTEIN"/>
    <property type="match status" value="1"/>
</dbReference>
<sequence length="122" mass="13446">MHILLVDDDAGSLLGMKIALELLGHTCDTYTEPLKAMRDCIDLGNNHNYDAVVTDLRMPDIDGLKFAGVIQLLLPELKVIIVSGFMSEDIAQEVRLRGFHTLLHKPVSVNELAAALRRPQGV</sequence>
<evidence type="ECO:0000313" key="5">
    <source>
        <dbReference type="Proteomes" id="UP000216052"/>
    </source>
</evidence>
<reference evidence="4" key="1">
    <citation type="submission" date="2024-05" db="EMBL/GenBank/DDBJ databases">
        <title>Isolation and characterization of Sporomusa carbonis sp. nov., a carboxydotrophic hydrogenogen in the genus of Sporomusa isolated from a charcoal burning pile.</title>
        <authorList>
            <person name="Boeer T."/>
            <person name="Rosenbaum F."/>
            <person name="Eysell L."/>
            <person name="Mueller V."/>
            <person name="Daniel R."/>
            <person name="Poehlein A."/>
        </authorList>
    </citation>
    <scope>NUCLEOTIDE SEQUENCE [LARGE SCALE GENOMIC DNA]</scope>
    <source>
        <strain evidence="4">DSM 3132</strain>
    </source>
</reference>
<evidence type="ECO:0000256" key="2">
    <source>
        <dbReference type="PROSITE-ProRule" id="PRU00169"/>
    </source>
</evidence>
<dbReference type="InterPro" id="IPR011006">
    <property type="entry name" value="CheY-like_superfamily"/>
</dbReference>
<feature type="domain" description="Response regulatory" evidence="3">
    <location>
        <begin position="2"/>
        <end position="120"/>
    </location>
</feature>
<dbReference type="InterPro" id="IPR050595">
    <property type="entry name" value="Bact_response_regulator"/>
</dbReference>
<dbReference type="InterPro" id="IPR001789">
    <property type="entry name" value="Sig_transdc_resp-reg_receiver"/>
</dbReference>
<dbReference type="SUPFAM" id="SSF52172">
    <property type="entry name" value="CheY-like"/>
    <property type="match status" value="1"/>
</dbReference>
<dbReference type="PROSITE" id="PS50110">
    <property type="entry name" value="RESPONSE_REGULATORY"/>
    <property type="match status" value="1"/>
</dbReference>
<gene>
    <name evidence="4" type="ORF">SPACI_046530</name>
</gene>
<dbReference type="Proteomes" id="UP000216052">
    <property type="component" value="Chromosome"/>
</dbReference>
<feature type="modified residue" description="4-aspartylphosphate" evidence="2">
    <location>
        <position position="55"/>
    </location>
</feature>
<name>A0ABZ3J877_SPOA4</name>
<organism evidence="4 5">
    <name type="scientific">Sporomusa acidovorans (strain ATCC 49682 / DSM 3132 / Mol)</name>
    <dbReference type="NCBI Taxonomy" id="1123286"/>
    <lineage>
        <taxon>Bacteria</taxon>
        <taxon>Bacillati</taxon>
        <taxon>Bacillota</taxon>
        <taxon>Negativicutes</taxon>
        <taxon>Selenomonadales</taxon>
        <taxon>Sporomusaceae</taxon>
        <taxon>Sporomusa</taxon>
    </lineage>
</organism>
<proteinExistence type="predicted"/>
<keyword evidence="1 2" id="KW-0597">Phosphoprotein</keyword>
<evidence type="ECO:0000256" key="1">
    <source>
        <dbReference type="ARBA" id="ARBA00022553"/>
    </source>
</evidence>
<evidence type="ECO:0000313" key="4">
    <source>
        <dbReference type="EMBL" id="XFO74543.1"/>
    </source>
</evidence>
<dbReference type="Gene3D" id="3.40.50.2300">
    <property type="match status" value="1"/>
</dbReference>
<dbReference type="RefSeq" id="WP_093798077.1">
    <property type="nucleotide sequence ID" value="NZ_CP155571.1"/>
</dbReference>
<dbReference type="PANTHER" id="PTHR44591">
    <property type="entry name" value="STRESS RESPONSE REGULATOR PROTEIN 1"/>
    <property type="match status" value="1"/>
</dbReference>